<gene>
    <name evidence="2" type="ORF">Hsar01_02074</name>
</gene>
<feature type="transmembrane region" description="Helical" evidence="1">
    <location>
        <begin position="34"/>
        <end position="56"/>
    </location>
</feature>
<feature type="transmembrane region" description="Helical" evidence="1">
    <location>
        <begin position="68"/>
        <end position="93"/>
    </location>
</feature>
<sequence length="123" mass="13317">MNSSLLATALGPLPMLVAYWVAVIFFGKSRKDPAWACMMVGVVMTTLSIFGWPVLIYVMDRGGGPRPWIIGLAQGVSMLGSLLLAAGIAMRAVKLSRGSDRVRELELIIEAQNDELARQQRGA</sequence>
<keyword evidence="3" id="KW-1185">Reference proteome</keyword>
<keyword evidence="1" id="KW-0812">Transmembrane</keyword>
<dbReference type="Proteomes" id="UP001476282">
    <property type="component" value="Unassembled WGS sequence"/>
</dbReference>
<protein>
    <submittedName>
        <fullName evidence="2">Uncharacterized protein</fullName>
    </submittedName>
</protein>
<evidence type="ECO:0000256" key="1">
    <source>
        <dbReference type="SAM" id="Phobius"/>
    </source>
</evidence>
<keyword evidence="1" id="KW-1133">Transmembrane helix</keyword>
<feature type="transmembrane region" description="Helical" evidence="1">
    <location>
        <begin position="6"/>
        <end position="27"/>
    </location>
</feature>
<evidence type="ECO:0000313" key="3">
    <source>
        <dbReference type="Proteomes" id="UP001476282"/>
    </source>
</evidence>
<reference evidence="2 3" key="1">
    <citation type="submission" date="2024-02" db="EMBL/GenBank/DDBJ databases">
        <title>Haloferula sargassicola NBRC 104335.</title>
        <authorList>
            <person name="Ichikawa N."/>
            <person name="Katano-Makiyama Y."/>
            <person name="Hidaka K."/>
        </authorList>
    </citation>
    <scope>NUCLEOTIDE SEQUENCE [LARGE SCALE GENOMIC DNA]</scope>
    <source>
        <strain evidence="2 3">NBRC 104335</strain>
    </source>
</reference>
<dbReference type="EMBL" id="BAABRI010000010">
    <property type="protein sequence ID" value="GAA5482850.1"/>
    <property type="molecule type" value="Genomic_DNA"/>
</dbReference>
<organism evidence="2 3">
    <name type="scientific">Haloferula sargassicola</name>
    <dbReference type="NCBI Taxonomy" id="490096"/>
    <lineage>
        <taxon>Bacteria</taxon>
        <taxon>Pseudomonadati</taxon>
        <taxon>Verrucomicrobiota</taxon>
        <taxon>Verrucomicrobiia</taxon>
        <taxon>Verrucomicrobiales</taxon>
        <taxon>Verrucomicrobiaceae</taxon>
        <taxon>Haloferula</taxon>
    </lineage>
</organism>
<accession>A0ABP9UMP1</accession>
<keyword evidence="1" id="KW-0472">Membrane</keyword>
<proteinExistence type="predicted"/>
<evidence type="ECO:0000313" key="2">
    <source>
        <dbReference type="EMBL" id="GAA5482850.1"/>
    </source>
</evidence>
<name>A0ABP9UMP1_9BACT</name>
<comment type="caution">
    <text evidence="2">The sequence shown here is derived from an EMBL/GenBank/DDBJ whole genome shotgun (WGS) entry which is preliminary data.</text>
</comment>
<dbReference type="RefSeq" id="WP_353566978.1">
    <property type="nucleotide sequence ID" value="NZ_BAABRI010000010.1"/>
</dbReference>